<sequence length="108" mass="12147">MRDTEFEAKRLLTSPEAAPPQLQHPKIISQAQTYARSLIEQQKEAHGRKLLGPREMVIEVVPKVLQGFWLPPPTTSFNMPSQQLCTMAVGVTKADEDWVSTALSSMHY</sequence>
<organism evidence="1 2">
    <name type="scientific">Scortum barcoo</name>
    <name type="common">barcoo grunter</name>
    <dbReference type="NCBI Taxonomy" id="214431"/>
    <lineage>
        <taxon>Eukaryota</taxon>
        <taxon>Metazoa</taxon>
        <taxon>Chordata</taxon>
        <taxon>Craniata</taxon>
        <taxon>Vertebrata</taxon>
        <taxon>Euteleostomi</taxon>
        <taxon>Actinopterygii</taxon>
        <taxon>Neopterygii</taxon>
        <taxon>Teleostei</taxon>
        <taxon>Neoteleostei</taxon>
        <taxon>Acanthomorphata</taxon>
        <taxon>Eupercaria</taxon>
        <taxon>Centrarchiformes</taxon>
        <taxon>Terapontoidei</taxon>
        <taxon>Terapontidae</taxon>
        <taxon>Scortum</taxon>
    </lineage>
</organism>
<dbReference type="Proteomes" id="UP000831701">
    <property type="component" value="Chromosome 3"/>
</dbReference>
<proteinExistence type="predicted"/>
<reference evidence="1" key="1">
    <citation type="submission" date="2022-04" db="EMBL/GenBank/DDBJ databases">
        <title>Jade perch genome.</title>
        <authorList>
            <person name="Chao B."/>
        </authorList>
    </citation>
    <scope>NUCLEOTIDE SEQUENCE</scope>
    <source>
        <strain evidence="1">CB-2022</strain>
    </source>
</reference>
<gene>
    <name evidence="1" type="ORF">L3Q82_021615</name>
</gene>
<comment type="caution">
    <text evidence="1">The sequence shown here is derived from an EMBL/GenBank/DDBJ whole genome shotgun (WGS) entry which is preliminary data.</text>
</comment>
<keyword evidence="2" id="KW-1185">Reference proteome</keyword>
<accession>A0ACB8X6D8</accession>
<name>A0ACB8X6D8_9TELE</name>
<protein>
    <submittedName>
        <fullName evidence="1">Uncharacterized protein</fullName>
    </submittedName>
</protein>
<evidence type="ECO:0000313" key="2">
    <source>
        <dbReference type="Proteomes" id="UP000831701"/>
    </source>
</evidence>
<dbReference type="EMBL" id="CM041533">
    <property type="protein sequence ID" value="KAI3375097.1"/>
    <property type="molecule type" value="Genomic_DNA"/>
</dbReference>
<evidence type="ECO:0000313" key="1">
    <source>
        <dbReference type="EMBL" id="KAI3375097.1"/>
    </source>
</evidence>